<evidence type="ECO:0000259" key="2">
    <source>
        <dbReference type="PROSITE" id="PS50994"/>
    </source>
</evidence>
<dbReference type="SUPFAM" id="SSF53098">
    <property type="entry name" value="Ribonuclease H-like"/>
    <property type="match status" value="1"/>
</dbReference>
<accession>A0ABQ5H8J6</accession>
<reference evidence="3" key="2">
    <citation type="submission" date="2022-01" db="EMBL/GenBank/DDBJ databases">
        <authorList>
            <person name="Yamashiro T."/>
            <person name="Shiraishi A."/>
            <person name="Satake H."/>
            <person name="Nakayama K."/>
        </authorList>
    </citation>
    <scope>NUCLEOTIDE SEQUENCE</scope>
</reference>
<dbReference type="PROSITE" id="PS50994">
    <property type="entry name" value="INTEGRASE"/>
    <property type="match status" value="1"/>
</dbReference>
<dbReference type="InterPro" id="IPR001584">
    <property type="entry name" value="Integrase_cat-core"/>
</dbReference>
<feature type="region of interest" description="Disordered" evidence="1">
    <location>
        <begin position="402"/>
        <end position="434"/>
    </location>
</feature>
<sequence length="434" mass="49223">MSEFCEKKGIKREFSVARTPQQNGVAERRNMTLIEAARTMYLVVISLNKTPLHCFRGGIACFTKLHRAIGSHVNILNTLRYLGQVDGKSDEGSWLILMNSLVQTLMNSCSIEESIGCSHSSKETDLPRLHIDANSERMIEAMQEELLQFKLQQVWTLVDLPLSKRAIGTKWIYRNKKDERGLQVTHKDDGIFSSEDKYVDEILKKFSFSAVKTASTPMETSKPLLKDAEAEDVDIDFMAMQEANYSTKAEYVAAASCSGQLLPRQRCQWGSAIYKLVDGKNVIVTKQGKLERMGYENLTQKLTFYKALFSPQWKFLIHTILQCLSAKTTAWNIFSSTMASAIILFLDKQVEGMTKHKEIYVTPSYTKKVFAKMKREGKGLSRRVTPLFQTMMVQALEELGEGSEIPTDPQYTPTINQPSSSQPPKKQKPRKTKK</sequence>
<dbReference type="EMBL" id="BQNB010019336">
    <property type="protein sequence ID" value="GJT84200.1"/>
    <property type="molecule type" value="Genomic_DNA"/>
</dbReference>
<dbReference type="PANTHER" id="PTHR42648:SF32">
    <property type="entry name" value="RIBONUCLEASE H-LIKE DOMAIN, GAG-PRE-INTEGRASE DOMAIN PROTEIN-RELATED"/>
    <property type="match status" value="1"/>
</dbReference>
<dbReference type="InterPro" id="IPR039537">
    <property type="entry name" value="Retrotran_Ty1/copia-like"/>
</dbReference>
<evidence type="ECO:0000313" key="4">
    <source>
        <dbReference type="Proteomes" id="UP001151760"/>
    </source>
</evidence>
<dbReference type="PANTHER" id="PTHR42648">
    <property type="entry name" value="TRANSPOSASE, PUTATIVE-RELATED"/>
    <property type="match status" value="1"/>
</dbReference>
<evidence type="ECO:0000313" key="3">
    <source>
        <dbReference type="EMBL" id="GJT84200.1"/>
    </source>
</evidence>
<dbReference type="InterPro" id="IPR012337">
    <property type="entry name" value="RNaseH-like_sf"/>
</dbReference>
<protein>
    <submittedName>
        <fullName evidence="3">Ribonuclease H-like domain-containing protein</fullName>
    </submittedName>
</protein>
<feature type="domain" description="Integrase catalytic" evidence="2">
    <location>
        <begin position="1"/>
        <end position="98"/>
    </location>
</feature>
<feature type="compositionally biased region" description="Basic residues" evidence="1">
    <location>
        <begin position="425"/>
        <end position="434"/>
    </location>
</feature>
<reference evidence="3" key="1">
    <citation type="journal article" date="2022" name="Int. J. Mol. Sci.">
        <title>Draft Genome of Tanacetum Coccineum: Genomic Comparison of Closely Related Tanacetum-Family Plants.</title>
        <authorList>
            <person name="Yamashiro T."/>
            <person name="Shiraishi A."/>
            <person name="Nakayama K."/>
            <person name="Satake H."/>
        </authorList>
    </citation>
    <scope>NUCLEOTIDE SEQUENCE</scope>
</reference>
<dbReference type="InterPro" id="IPR036397">
    <property type="entry name" value="RNaseH_sf"/>
</dbReference>
<evidence type="ECO:0000256" key="1">
    <source>
        <dbReference type="SAM" id="MobiDB-lite"/>
    </source>
</evidence>
<dbReference type="Gene3D" id="3.30.420.10">
    <property type="entry name" value="Ribonuclease H-like superfamily/Ribonuclease H"/>
    <property type="match status" value="1"/>
</dbReference>
<name>A0ABQ5H8J6_9ASTR</name>
<proteinExistence type="predicted"/>
<keyword evidence="4" id="KW-1185">Reference proteome</keyword>
<dbReference type="Proteomes" id="UP001151760">
    <property type="component" value="Unassembled WGS sequence"/>
</dbReference>
<organism evidence="3 4">
    <name type="scientific">Tanacetum coccineum</name>
    <dbReference type="NCBI Taxonomy" id="301880"/>
    <lineage>
        <taxon>Eukaryota</taxon>
        <taxon>Viridiplantae</taxon>
        <taxon>Streptophyta</taxon>
        <taxon>Embryophyta</taxon>
        <taxon>Tracheophyta</taxon>
        <taxon>Spermatophyta</taxon>
        <taxon>Magnoliopsida</taxon>
        <taxon>eudicotyledons</taxon>
        <taxon>Gunneridae</taxon>
        <taxon>Pentapetalae</taxon>
        <taxon>asterids</taxon>
        <taxon>campanulids</taxon>
        <taxon>Asterales</taxon>
        <taxon>Asteraceae</taxon>
        <taxon>Asteroideae</taxon>
        <taxon>Anthemideae</taxon>
        <taxon>Anthemidinae</taxon>
        <taxon>Tanacetum</taxon>
    </lineage>
</organism>
<comment type="caution">
    <text evidence="3">The sequence shown here is derived from an EMBL/GenBank/DDBJ whole genome shotgun (WGS) entry which is preliminary data.</text>
</comment>
<gene>
    <name evidence="3" type="ORF">Tco_1058542</name>
</gene>